<keyword evidence="2" id="KW-1185">Reference proteome</keyword>
<evidence type="ECO:0000313" key="2">
    <source>
        <dbReference type="Proteomes" id="UP000322667"/>
    </source>
</evidence>
<accession>A0A5D2QJI4</accession>
<proteinExistence type="predicted"/>
<protein>
    <submittedName>
        <fullName evidence="1">Uncharacterized protein</fullName>
    </submittedName>
</protein>
<organism evidence="1 2">
    <name type="scientific">Gossypium tomentosum</name>
    <name type="common">Hawaiian cotton</name>
    <name type="synonym">Gossypium sandvicense</name>
    <dbReference type="NCBI Taxonomy" id="34277"/>
    <lineage>
        <taxon>Eukaryota</taxon>
        <taxon>Viridiplantae</taxon>
        <taxon>Streptophyta</taxon>
        <taxon>Embryophyta</taxon>
        <taxon>Tracheophyta</taxon>
        <taxon>Spermatophyta</taxon>
        <taxon>Magnoliopsida</taxon>
        <taxon>eudicotyledons</taxon>
        <taxon>Gunneridae</taxon>
        <taxon>Pentapetalae</taxon>
        <taxon>rosids</taxon>
        <taxon>malvids</taxon>
        <taxon>Malvales</taxon>
        <taxon>Malvaceae</taxon>
        <taxon>Malvoideae</taxon>
        <taxon>Gossypium</taxon>
    </lineage>
</organism>
<dbReference type="EMBL" id="CM017614">
    <property type="protein sequence ID" value="TYI28333.1"/>
    <property type="molecule type" value="Genomic_DNA"/>
</dbReference>
<evidence type="ECO:0000313" key="1">
    <source>
        <dbReference type="EMBL" id="TYI28333.1"/>
    </source>
</evidence>
<sequence length="85" mass="9665">MKPKLKDAEREEIFSPSWTRFQRRRRRGGLRRRGCEGLRCQSVEGWWLARGEAKGSAARVAAEKIKLLLDSQQIPAALISSSRIG</sequence>
<reference evidence="1 2" key="1">
    <citation type="submission" date="2019-07" db="EMBL/GenBank/DDBJ databases">
        <title>WGS assembly of Gossypium tomentosum.</title>
        <authorList>
            <person name="Chen Z.J."/>
            <person name="Sreedasyam A."/>
            <person name="Ando A."/>
            <person name="Song Q."/>
            <person name="De L."/>
            <person name="Hulse-Kemp A."/>
            <person name="Ding M."/>
            <person name="Ye W."/>
            <person name="Kirkbride R."/>
            <person name="Jenkins J."/>
            <person name="Plott C."/>
            <person name="Lovell J."/>
            <person name="Lin Y.-M."/>
            <person name="Vaughn R."/>
            <person name="Liu B."/>
            <person name="Li W."/>
            <person name="Simpson S."/>
            <person name="Scheffler B."/>
            <person name="Saski C."/>
            <person name="Grover C."/>
            <person name="Hu G."/>
            <person name="Conover J."/>
            <person name="Carlson J."/>
            <person name="Shu S."/>
            <person name="Boston L."/>
            <person name="Williams M."/>
            <person name="Peterson D."/>
            <person name="Mcgee K."/>
            <person name="Jones D."/>
            <person name="Wendel J."/>
            <person name="Stelly D."/>
            <person name="Grimwood J."/>
            <person name="Schmutz J."/>
        </authorList>
    </citation>
    <scope>NUCLEOTIDE SEQUENCE [LARGE SCALE GENOMIC DNA]</scope>
    <source>
        <strain evidence="1">7179.01</strain>
    </source>
</reference>
<name>A0A5D2QJI4_GOSTO</name>
<dbReference type="Proteomes" id="UP000322667">
    <property type="component" value="Chromosome A05"/>
</dbReference>
<gene>
    <name evidence="1" type="ORF">ES332_A05G237400v1</name>
</gene>
<dbReference type="AlphaFoldDB" id="A0A5D2QJI4"/>